<sequence length="327" mass="35140">MRWRRQGPPRDRNTLRLGVVGLAVVALLMVLAFNAASLPVIGGGDRYSAAFTEAGGLRDGDDVRIAGVKIGDVTGVDLEGSHVRVDFRVTGDVAFGPSTAASVRIKTLLGEKYVSLEPRGTGQMKEGTQIPLTRTVSSYDVITAFSDLTRTTERIDTDQLAQSLDVLATEFKDTPANVRTALDGLSRLSATIASRDEKLRDLLRSANAVTGTVAEQNAVVDKLIKDADLLVAELETRREAIHTLFTNTSALAQQVTGLVRDNRTQLKPALASLQGVLATLQKHEADLKKTIAAMAPFTRLFANTLGTGPWFDTYIQNLTNPIGGVGR</sequence>
<dbReference type="InterPro" id="IPR052336">
    <property type="entry name" value="MlaD_Phospholipid_Transporter"/>
</dbReference>
<dbReference type="PANTHER" id="PTHR33371">
    <property type="entry name" value="INTERMEMBRANE PHOSPHOLIPID TRANSPORT SYSTEM BINDING PROTEIN MLAD-RELATED"/>
    <property type="match status" value="1"/>
</dbReference>
<dbReference type="Proteomes" id="UP001430172">
    <property type="component" value="Unassembled WGS sequence"/>
</dbReference>
<feature type="domain" description="Mce/MlaD" evidence="1">
    <location>
        <begin position="44"/>
        <end position="118"/>
    </location>
</feature>
<protein>
    <submittedName>
        <fullName evidence="3">MCE family protein</fullName>
    </submittedName>
</protein>
<accession>A0ABS2CK31</accession>
<dbReference type="InterPro" id="IPR003399">
    <property type="entry name" value="Mce/MlaD"/>
</dbReference>
<reference evidence="3" key="1">
    <citation type="submission" date="2021-02" db="EMBL/GenBank/DDBJ databases">
        <title>Phycicoccus sp. MQZ13P-5T, whole genome shotgun sequence.</title>
        <authorList>
            <person name="Tuo L."/>
        </authorList>
    </citation>
    <scope>NUCLEOTIDE SEQUENCE</scope>
    <source>
        <strain evidence="3">MQZ13P-5</strain>
    </source>
</reference>
<dbReference type="InterPro" id="IPR005693">
    <property type="entry name" value="Mce"/>
</dbReference>
<evidence type="ECO:0000259" key="1">
    <source>
        <dbReference type="Pfam" id="PF02470"/>
    </source>
</evidence>
<dbReference type="Pfam" id="PF02470">
    <property type="entry name" value="MlaD"/>
    <property type="match status" value="1"/>
</dbReference>
<evidence type="ECO:0000313" key="4">
    <source>
        <dbReference type="Proteomes" id="UP001430172"/>
    </source>
</evidence>
<dbReference type="PRINTS" id="PR01782">
    <property type="entry name" value="MCEVIRFACTOR"/>
</dbReference>
<evidence type="ECO:0000313" key="3">
    <source>
        <dbReference type="EMBL" id="MBM6400135.1"/>
    </source>
</evidence>
<keyword evidence="4" id="KW-1185">Reference proteome</keyword>
<comment type="caution">
    <text evidence="3">The sequence shown here is derived from an EMBL/GenBank/DDBJ whole genome shotgun (WGS) entry which is preliminary data.</text>
</comment>
<organism evidence="3 4">
    <name type="scientific">Phycicoccus sonneratiae</name>
    <dbReference type="NCBI Taxonomy" id="2807628"/>
    <lineage>
        <taxon>Bacteria</taxon>
        <taxon>Bacillati</taxon>
        <taxon>Actinomycetota</taxon>
        <taxon>Actinomycetes</taxon>
        <taxon>Micrococcales</taxon>
        <taxon>Intrasporangiaceae</taxon>
        <taxon>Phycicoccus</taxon>
    </lineage>
</organism>
<dbReference type="RefSeq" id="WP_204130600.1">
    <property type="nucleotide sequence ID" value="NZ_JAFDVD010000007.1"/>
</dbReference>
<evidence type="ECO:0000259" key="2">
    <source>
        <dbReference type="Pfam" id="PF11887"/>
    </source>
</evidence>
<dbReference type="EMBL" id="JAFDVD010000007">
    <property type="protein sequence ID" value="MBM6400135.1"/>
    <property type="molecule type" value="Genomic_DNA"/>
</dbReference>
<gene>
    <name evidence="3" type="ORF">JQN70_07045</name>
</gene>
<feature type="domain" description="Mammalian cell entry C-terminal" evidence="2">
    <location>
        <begin position="123"/>
        <end position="308"/>
    </location>
</feature>
<dbReference type="Pfam" id="PF11887">
    <property type="entry name" value="Mce4_CUP1"/>
    <property type="match status" value="1"/>
</dbReference>
<dbReference type="PANTHER" id="PTHR33371:SF18">
    <property type="entry name" value="MCE-FAMILY PROTEIN MCE3C"/>
    <property type="match status" value="1"/>
</dbReference>
<proteinExistence type="predicted"/>
<dbReference type="InterPro" id="IPR024516">
    <property type="entry name" value="Mce_C"/>
</dbReference>
<dbReference type="NCBIfam" id="TIGR00996">
    <property type="entry name" value="Mtu_fam_mce"/>
    <property type="match status" value="1"/>
</dbReference>
<name>A0ABS2CK31_9MICO</name>